<accession>A0A8K0URS1</accession>
<keyword evidence="2" id="KW-0812">Transmembrane</keyword>
<protein>
    <submittedName>
        <fullName evidence="3">Uncharacterized protein</fullName>
    </submittedName>
</protein>
<name>A0A8K0URS1_9AGAR</name>
<comment type="caution">
    <text evidence="3">The sequence shown here is derived from an EMBL/GenBank/DDBJ whole genome shotgun (WGS) entry which is preliminary data.</text>
</comment>
<dbReference type="AlphaFoldDB" id="A0A8K0URS1"/>
<keyword evidence="2" id="KW-1133">Transmembrane helix</keyword>
<feature type="transmembrane region" description="Helical" evidence="2">
    <location>
        <begin position="98"/>
        <end position="118"/>
    </location>
</feature>
<keyword evidence="2" id="KW-0472">Membrane</keyword>
<evidence type="ECO:0000256" key="2">
    <source>
        <dbReference type="SAM" id="Phobius"/>
    </source>
</evidence>
<reference evidence="3" key="1">
    <citation type="journal article" date="2021" name="New Phytol.">
        <title>Evolutionary innovations through gain and loss of genes in the ectomycorrhizal Boletales.</title>
        <authorList>
            <person name="Wu G."/>
            <person name="Miyauchi S."/>
            <person name="Morin E."/>
            <person name="Kuo A."/>
            <person name="Drula E."/>
            <person name="Varga T."/>
            <person name="Kohler A."/>
            <person name="Feng B."/>
            <person name="Cao Y."/>
            <person name="Lipzen A."/>
            <person name="Daum C."/>
            <person name="Hundley H."/>
            <person name="Pangilinan J."/>
            <person name="Johnson J."/>
            <person name="Barry K."/>
            <person name="LaButti K."/>
            <person name="Ng V."/>
            <person name="Ahrendt S."/>
            <person name="Min B."/>
            <person name="Choi I.G."/>
            <person name="Park H."/>
            <person name="Plett J.M."/>
            <person name="Magnuson J."/>
            <person name="Spatafora J.W."/>
            <person name="Nagy L.G."/>
            <person name="Henrissat B."/>
            <person name="Grigoriev I.V."/>
            <person name="Yang Z.L."/>
            <person name="Xu J."/>
            <person name="Martin F.M."/>
        </authorList>
    </citation>
    <scope>NUCLEOTIDE SEQUENCE</scope>
    <source>
        <strain evidence="3">KKN 215</strain>
    </source>
</reference>
<organism evidence="3 4">
    <name type="scientific">Cristinia sonorae</name>
    <dbReference type="NCBI Taxonomy" id="1940300"/>
    <lineage>
        <taxon>Eukaryota</taxon>
        <taxon>Fungi</taxon>
        <taxon>Dikarya</taxon>
        <taxon>Basidiomycota</taxon>
        <taxon>Agaricomycotina</taxon>
        <taxon>Agaricomycetes</taxon>
        <taxon>Agaricomycetidae</taxon>
        <taxon>Agaricales</taxon>
        <taxon>Pleurotineae</taxon>
        <taxon>Stephanosporaceae</taxon>
        <taxon>Cristinia</taxon>
    </lineage>
</organism>
<feature type="region of interest" description="Disordered" evidence="1">
    <location>
        <begin position="20"/>
        <end position="57"/>
    </location>
</feature>
<dbReference type="Proteomes" id="UP000813824">
    <property type="component" value="Unassembled WGS sequence"/>
</dbReference>
<evidence type="ECO:0000313" key="3">
    <source>
        <dbReference type="EMBL" id="KAH8101201.1"/>
    </source>
</evidence>
<dbReference type="EMBL" id="JAEVFJ010000013">
    <property type="protein sequence ID" value="KAH8101201.1"/>
    <property type="molecule type" value="Genomic_DNA"/>
</dbReference>
<feature type="compositionally biased region" description="Polar residues" evidence="1">
    <location>
        <begin position="35"/>
        <end position="53"/>
    </location>
</feature>
<keyword evidence="4" id="KW-1185">Reference proteome</keyword>
<feature type="region of interest" description="Disordered" evidence="1">
    <location>
        <begin position="119"/>
        <end position="223"/>
    </location>
</feature>
<proteinExistence type="predicted"/>
<dbReference type="OrthoDB" id="3268868at2759"/>
<feature type="compositionally biased region" description="Polar residues" evidence="1">
    <location>
        <begin position="190"/>
        <end position="202"/>
    </location>
</feature>
<sequence length="223" mass="21819">MSHEYDERLLASAPAATRAEKQGGYNIDLLESRNDPTSTRSSTPPAFSPNTEYAENGGYPKETARLAGSVAHYDAPGVTRTPTATTIKTPWYKTKKGIIALFILAIVVVAAAVGGGVGGTVGKHKNNTAESSSPAPSDTAAGDIGPTTGGGGTGTGGTGGGVGGVGPGESPSAGPNAPTASPLPSPTSPDQVPSPTSSTNPGSIGGNGPDALNADADNGSIGH</sequence>
<evidence type="ECO:0000256" key="1">
    <source>
        <dbReference type="SAM" id="MobiDB-lite"/>
    </source>
</evidence>
<feature type="compositionally biased region" description="Gly residues" evidence="1">
    <location>
        <begin position="147"/>
        <end position="167"/>
    </location>
</feature>
<gene>
    <name evidence="3" type="ORF">BXZ70DRAFT_1007590</name>
</gene>
<evidence type="ECO:0000313" key="4">
    <source>
        <dbReference type="Proteomes" id="UP000813824"/>
    </source>
</evidence>